<reference evidence="6 7" key="1">
    <citation type="journal article" date="2011" name="Stand. Genomic Sci.">
        <title>Complete genome sequence of 'Thioalkalivibrio sulfidophilus' HL-EbGr7.</title>
        <authorList>
            <person name="Muyzer G."/>
            <person name="Sorokin D.Y."/>
            <person name="Mavromatis K."/>
            <person name="Lapidus A."/>
            <person name="Clum A."/>
            <person name="Ivanova N."/>
            <person name="Pati A."/>
            <person name="d'Haeseleer P."/>
            <person name="Woyke T."/>
            <person name="Kyrpides N.C."/>
        </authorList>
    </citation>
    <scope>NUCLEOTIDE SEQUENCE [LARGE SCALE GENOMIC DNA]</scope>
    <source>
        <strain evidence="6 7">HL-EbGR7</strain>
    </source>
</reference>
<keyword evidence="4 6" id="KW-0449">Lipoprotein</keyword>
<dbReference type="GO" id="GO:0043165">
    <property type="term" value="P:Gram-negative-bacterium-type cell outer membrane assembly"/>
    <property type="evidence" value="ECO:0007669"/>
    <property type="project" value="UniProtKB-UniRule"/>
</dbReference>
<accession>B8GNW5</accession>
<dbReference type="HAMAP" id="MF_00925">
    <property type="entry name" value="OM_assembly_BamE"/>
    <property type="match status" value="1"/>
</dbReference>
<sequence precursor="true">MKDNRSHMGKILTGLVLIASLLLQGCGSGLFSVFRPDIQQGNHLDDERIAQLETGMSPEQVRFLLGEPVLRDPFHGDRRWEYVYYLKPGDGQAQRRRLTILFDGAYRVSSIEDSGLK</sequence>
<feature type="domain" description="Outer membrane protein assembly factor BamE" evidence="5">
    <location>
        <begin position="41"/>
        <end position="111"/>
    </location>
</feature>
<evidence type="ECO:0000256" key="1">
    <source>
        <dbReference type="ARBA" id="ARBA00022729"/>
    </source>
</evidence>
<keyword evidence="2 4" id="KW-0472">Membrane</keyword>
<dbReference type="Gene3D" id="3.30.1450.10">
    <property type="match status" value="1"/>
</dbReference>
<keyword evidence="3 4" id="KW-0998">Cell outer membrane</keyword>
<evidence type="ECO:0000313" key="6">
    <source>
        <dbReference type="EMBL" id="ACL72054.1"/>
    </source>
</evidence>
<dbReference type="eggNOG" id="COG2913">
    <property type="taxonomic scope" value="Bacteria"/>
</dbReference>
<evidence type="ECO:0000256" key="3">
    <source>
        <dbReference type="ARBA" id="ARBA00023237"/>
    </source>
</evidence>
<evidence type="ECO:0000256" key="4">
    <source>
        <dbReference type="HAMAP-Rule" id="MF_00925"/>
    </source>
</evidence>
<dbReference type="PANTHER" id="PTHR37482:SF1">
    <property type="entry name" value="OUTER MEMBRANE PROTEIN ASSEMBLY FACTOR BAME"/>
    <property type="match status" value="1"/>
</dbReference>
<organism evidence="6 7">
    <name type="scientific">Thioalkalivibrio sulfidiphilus (strain HL-EbGR7)</name>
    <dbReference type="NCBI Taxonomy" id="396588"/>
    <lineage>
        <taxon>Bacteria</taxon>
        <taxon>Pseudomonadati</taxon>
        <taxon>Pseudomonadota</taxon>
        <taxon>Gammaproteobacteria</taxon>
        <taxon>Chromatiales</taxon>
        <taxon>Ectothiorhodospiraceae</taxon>
        <taxon>Thioalkalivibrio</taxon>
    </lineage>
</organism>
<evidence type="ECO:0000313" key="7">
    <source>
        <dbReference type="Proteomes" id="UP000002383"/>
    </source>
</evidence>
<protein>
    <recommendedName>
        <fullName evidence="4">Outer membrane protein assembly factor BamE</fullName>
    </recommendedName>
</protein>
<dbReference type="KEGG" id="tgr:Tgr7_0966"/>
<keyword evidence="1 4" id="KW-0732">Signal</keyword>
<dbReference type="InterPro" id="IPR037873">
    <property type="entry name" value="BamE-like"/>
</dbReference>
<dbReference type="HOGENOM" id="CLU_083835_4_0_6"/>
<keyword evidence="4" id="KW-0564">Palmitate</keyword>
<evidence type="ECO:0000256" key="2">
    <source>
        <dbReference type="ARBA" id="ARBA00023136"/>
    </source>
</evidence>
<dbReference type="GO" id="GO:0030674">
    <property type="term" value="F:protein-macromolecule adaptor activity"/>
    <property type="evidence" value="ECO:0007669"/>
    <property type="project" value="TreeGrafter"/>
</dbReference>
<proteinExistence type="inferred from homology"/>
<dbReference type="PROSITE" id="PS51257">
    <property type="entry name" value="PROKAR_LIPOPROTEIN"/>
    <property type="match status" value="1"/>
</dbReference>
<comment type="function">
    <text evidence="4">Part of the outer membrane protein assembly complex, which is involved in assembly and insertion of beta-barrel proteins into the outer membrane.</text>
</comment>
<name>B8GNW5_THISH</name>
<dbReference type="GO" id="GO:1990063">
    <property type="term" value="C:Bam protein complex"/>
    <property type="evidence" value="ECO:0007669"/>
    <property type="project" value="TreeGrafter"/>
</dbReference>
<dbReference type="GO" id="GO:0051205">
    <property type="term" value="P:protein insertion into membrane"/>
    <property type="evidence" value="ECO:0007669"/>
    <property type="project" value="UniProtKB-UniRule"/>
</dbReference>
<dbReference type="Pfam" id="PF04355">
    <property type="entry name" value="BamE"/>
    <property type="match status" value="1"/>
</dbReference>
<gene>
    <name evidence="4" type="primary">bamE</name>
    <name evidence="6" type="ordered locus">Tgr7_0966</name>
</gene>
<dbReference type="AlphaFoldDB" id="B8GNW5"/>
<dbReference type="InterPro" id="IPR007450">
    <property type="entry name" value="BamE_dom"/>
</dbReference>
<dbReference type="EMBL" id="CP001339">
    <property type="protein sequence ID" value="ACL72054.1"/>
    <property type="molecule type" value="Genomic_DNA"/>
</dbReference>
<comment type="similarity">
    <text evidence="4">Belongs to the BamE family.</text>
</comment>
<comment type="subunit">
    <text evidence="4">Part of the Bam complex.</text>
</comment>
<evidence type="ECO:0000259" key="5">
    <source>
        <dbReference type="Pfam" id="PF04355"/>
    </source>
</evidence>
<dbReference type="PANTHER" id="PTHR37482">
    <property type="entry name" value="OUTER MEMBRANE PROTEIN ASSEMBLY FACTOR BAME"/>
    <property type="match status" value="1"/>
</dbReference>
<dbReference type="Proteomes" id="UP000002383">
    <property type="component" value="Chromosome"/>
</dbReference>
<dbReference type="STRING" id="396588.Tgr7_0966"/>
<dbReference type="InterPro" id="IPR026592">
    <property type="entry name" value="BamE"/>
</dbReference>
<keyword evidence="7" id="KW-1185">Reference proteome</keyword>
<comment type="subcellular location">
    <subcellularLocation>
        <location evidence="4">Cell outer membrane</location>
        <topology evidence="4">Lipid-anchor</topology>
    </subcellularLocation>
</comment>